<reference evidence="1 2" key="1">
    <citation type="submission" date="2023-12" db="EMBL/GenBank/DDBJ databases">
        <title>Novel species of the genus Arcicella isolated from rivers.</title>
        <authorList>
            <person name="Lu H."/>
        </authorList>
    </citation>
    <scope>NUCLEOTIDE SEQUENCE [LARGE SCALE GENOMIC DNA]</scope>
    <source>
        <strain evidence="1 2">DC2W</strain>
    </source>
</reference>
<gene>
    <name evidence="1" type="ORF">VB776_02405</name>
</gene>
<keyword evidence="2" id="KW-1185">Reference proteome</keyword>
<protein>
    <submittedName>
        <fullName evidence="1">Uncharacterized protein</fullName>
    </submittedName>
</protein>
<comment type="caution">
    <text evidence="1">The sequence shown here is derived from an EMBL/GenBank/DDBJ whole genome shotgun (WGS) entry which is preliminary data.</text>
</comment>
<dbReference type="EMBL" id="JAYGIL010000003">
    <property type="protein sequence ID" value="MEA5401749.1"/>
    <property type="molecule type" value="Genomic_DNA"/>
</dbReference>
<dbReference type="RefSeq" id="WP_323325660.1">
    <property type="nucleotide sequence ID" value="NZ_JAYGIL010000003.1"/>
</dbReference>
<evidence type="ECO:0000313" key="2">
    <source>
        <dbReference type="Proteomes" id="UP001303899"/>
    </source>
</evidence>
<dbReference type="Proteomes" id="UP001303899">
    <property type="component" value="Unassembled WGS sequence"/>
</dbReference>
<proteinExistence type="predicted"/>
<accession>A0ABU5RZX1</accession>
<evidence type="ECO:0000313" key="1">
    <source>
        <dbReference type="EMBL" id="MEA5401749.1"/>
    </source>
</evidence>
<organism evidence="1 2">
    <name type="scientific">Arcicella gelida</name>
    <dbReference type="NCBI Taxonomy" id="2984195"/>
    <lineage>
        <taxon>Bacteria</taxon>
        <taxon>Pseudomonadati</taxon>
        <taxon>Bacteroidota</taxon>
        <taxon>Cytophagia</taxon>
        <taxon>Cytophagales</taxon>
        <taxon>Flectobacillaceae</taxon>
        <taxon>Arcicella</taxon>
    </lineage>
</organism>
<sequence length="179" mass="20868">MINQAPLISILNFDIQNPTFHLAGEFIRPKKPQIIMQLFQSESEIESLIEKFNNATLPAEAWTHEAHLAMGVWHLRQYNLTQAMLLVRQRIILFNSSVGGVVSFERGYHETLTWFWLKTVEAFLDRFGREKTLLETCNVFLSSEYALRDRALLFYQKEEVMSLEARAFLVLPTNTSRPF</sequence>
<name>A0ABU5RZX1_9BACT</name>